<protein>
    <submittedName>
        <fullName evidence="1">Uncharacterized protein</fullName>
    </submittedName>
</protein>
<reference evidence="1" key="1">
    <citation type="journal article" date="2020" name="Nature">
        <title>Giant virus diversity and host interactions through global metagenomics.</title>
        <authorList>
            <person name="Schulz F."/>
            <person name="Roux S."/>
            <person name="Paez-Espino D."/>
            <person name="Jungbluth S."/>
            <person name="Walsh D.A."/>
            <person name="Denef V.J."/>
            <person name="McMahon K.D."/>
            <person name="Konstantinidis K.T."/>
            <person name="Eloe-Fadrosh E.A."/>
            <person name="Kyrpides N.C."/>
            <person name="Woyke T."/>
        </authorList>
    </citation>
    <scope>NUCLEOTIDE SEQUENCE</scope>
    <source>
        <strain evidence="1">GVMAG-M-3300023184-72</strain>
    </source>
</reference>
<sequence>MNIVKKIDQYDDNNIFFCEPIKNNIMNEGNFIRILYSNSYFVLNGIYLLITLTDIICEKYYNKYKCIFNISQHKEYIDSLKIIEENLLKKVDITGKIAQYKIYEQIKNGNIKLFNDIGNKTTCSFILKISGIWETHTNYGLTYKFIKIN</sequence>
<proteinExistence type="predicted"/>
<name>A0A6C0IER1_9ZZZZ</name>
<dbReference type="AlphaFoldDB" id="A0A6C0IER1"/>
<organism evidence="1">
    <name type="scientific">viral metagenome</name>
    <dbReference type="NCBI Taxonomy" id="1070528"/>
    <lineage>
        <taxon>unclassified sequences</taxon>
        <taxon>metagenomes</taxon>
        <taxon>organismal metagenomes</taxon>
    </lineage>
</organism>
<dbReference type="EMBL" id="MN740161">
    <property type="protein sequence ID" value="QHT90916.1"/>
    <property type="molecule type" value="Genomic_DNA"/>
</dbReference>
<evidence type="ECO:0000313" key="1">
    <source>
        <dbReference type="EMBL" id="QHT90916.1"/>
    </source>
</evidence>
<accession>A0A6C0IER1</accession>